<feature type="signal peptide" evidence="1">
    <location>
        <begin position="1"/>
        <end position="20"/>
    </location>
</feature>
<dbReference type="Gene3D" id="3.10.620.30">
    <property type="match status" value="1"/>
</dbReference>
<evidence type="ECO:0000313" key="3">
    <source>
        <dbReference type="Proteomes" id="UP000295131"/>
    </source>
</evidence>
<reference evidence="2 3" key="1">
    <citation type="journal article" date="2013" name="Int. J. Syst. Evol. Microbiol.">
        <title>Hoeflea suaedae sp. nov., an endophytic bacterium isolated from the root of the halophyte Suaeda maritima.</title>
        <authorList>
            <person name="Chung E.J."/>
            <person name="Park J.A."/>
            <person name="Pramanik P."/>
            <person name="Bibi F."/>
            <person name="Jeon C.O."/>
            <person name="Chung Y.R."/>
        </authorList>
    </citation>
    <scope>NUCLEOTIDE SEQUENCE [LARGE SCALE GENOMIC DNA]</scope>
    <source>
        <strain evidence="2 3">YC6898</strain>
    </source>
</reference>
<dbReference type="Pfam" id="PF06035">
    <property type="entry name" value="Peptidase_C93"/>
    <property type="match status" value="1"/>
</dbReference>
<sequence>MYLSSAACAAAFLTSPAAHASVWLKTGGETSRPYGHVEYCRTHSADCRAQSANVLPPANLSMLNHVNRTVNRSIKPMSDIKQFGKREYWTANTNAGDCEDFALAKRRALMARGFKPANLLLTMTRRRGEAHTVLVARTRDGDFVLDNMLDDVLPVNRTGLGYVKMQSDRNSARWVNITGKTQKVAEVQ</sequence>
<protein>
    <submittedName>
        <fullName evidence="2">Transglutaminase</fullName>
    </submittedName>
</protein>
<comment type="caution">
    <text evidence="2">The sequence shown here is derived from an EMBL/GenBank/DDBJ whole genome shotgun (WGS) entry which is preliminary data.</text>
</comment>
<name>A0A4R5PQQ4_9HYPH</name>
<evidence type="ECO:0000256" key="1">
    <source>
        <dbReference type="SAM" id="SignalP"/>
    </source>
</evidence>
<feature type="chain" id="PRO_5020558562" evidence="1">
    <location>
        <begin position="21"/>
        <end position="188"/>
    </location>
</feature>
<dbReference type="Proteomes" id="UP000295131">
    <property type="component" value="Unassembled WGS sequence"/>
</dbReference>
<organism evidence="2 3">
    <name type="scientific">Pseudohoeflea suaedae</name>
    <dbReference type="NCBI Taxonomy" id="877384"/>
    <lineage>
        <taxon>Bacteria</taxon>
        <taxon>Pseudomonadati</taxon>
        <taxon>Pseudomonadota</taxon>
        <taxon>Alphaproteobacteria</taxon>
        <taxon>Hyphomicrobiales</taxon>
        <taxon>Rhizobiaceae</taxon>
        <taxon>Pseudohoeflea</taxon>
    </lineage>
</organism>
<proteinExistence type="predicted"/>
<dbReference type="AlphaFoldDB" id="A0A4R5PQQ4"/>
<dbReference type="OrthoDB" id="7206808at2"/>
<keyword evidence="1" id="KW-0732">Signal</keyword>
<dbReference type="PANTHER" id="PTHR39327">
    <property type="match status" value="1"/>
</dbReference>
<evidence type="ECO:0000313" key="2">
    <source>
        <dbReference type="EMBL" id="TDH39456.1"/>
    </source>
</evidence>
<keyword evidence="3" id="KW-1185">Reference proteome</keyword>
<accession>A0A4R5PQQ4</accession>
<dbReference type="InterPro" id="IPR010319">
    <property type="entry name" value="Transglutaminase-like_Cys_pept"/>
</dbReference>
<dbReference type="PANTHER" id="PTHR39327:SF1">
    <property type="entry name" value="BLR5470 PROTEIN"/>
    <property type="match status" value="1"/>
</dbReference>
<gene>
    <name evidence="2" type="ORF">E2A64_06525</name>
</gene>
<dbReference type="EMBL" id="SMSI01000001">
    <property type="protein sequence ID" value="TDH39456.1"/>
    <property type="molecule type" value="Genomic_DNA"/>
</dbReference>